<dbReference type="InterPro" id="IPR002123">
    <property type="entry name" value="Plipid/glycerol_acylTrfase"/>
</dbReference>
<evidence type="ECO:0000256" key="1">
    <source>
        <dbReference type="SAM" id="Phobius"/>
    </source>
</evidence>
<dbReference type="Pfam" id="PF01553">
    <property type="entry name" value="Acyltransferase"/>
    <property type="match status" value="1"/>
</dbReference>
<dbReference type="GO" id="GO:0016287">
    <property type="term" value="F:glycerone-phosphate O-acyltransferase activity"/>
    <property type="evidence" value="ECO:0007669"/>
    <property type="project" value="TreeGrafter"/>
</dbReference>
<feature type="domain" description="Phospholipid/glycerol acyltransferase" evidence="2">
    <location>
        <begin position="1"/>
        <end position="119"/>
    </location>
</feature>
<dbReference type="GO" id="GO:0004366">
    <property type="term" value="F:glycerol-3-phosphate O-acyltransferase activity"/>
    <property type="evidence" value="ECO:0007669"/>
    <property type="project" value="TreeGrafter"/>
</dbReference>
<keyword evidence="1" id="KW-1133">Transmembrane helix</keyword>
<organism evidence="3">
    <name type="scientific">marine metagenome</name>
    <dbReference type="NCBI Taxonomy" id="408172"/>
    <lineage>
        <taxon>unclassified sequences</taxon>
        <taxon>metagenomes</taxon>
        <taxon>ecological metagenomes</taxon>
    </lineage>
</organism>
<reference evidence="3" key="1">
    <citation type="submission" date="2018-05" db="EMBL/GenBank/DDBJ databases">
        <authorList>
            <person name="Lanie J.A."/>
            <person name="Ng W.-L."/>
            <person name="Kazmierczak K.M."/>
            <person name="Andrzejewski T.M."/>
            <person name="Davidsen T.M."/>
            <person name="Wayne K.J."/>
            <person name="Tettelin H."/>
            <person name="Glass J.I."/>
            <person name="Rusch D."/>
            <person name="Podicherti R."/>
            <person name="Tsui H.-C.T."/>
            <person name="Winkler M.E."/>
        </authorList>
    </citation>
    <scope>NUCLEOTIDE SEQUENCE</scope>
</reference>
<accession>A0A381TPL9</accession>
<dbReference type="GO" id="GO:0008654">
    <property type="term" value="P:phospholipid biosynthetic process"/>
    <property type="evidence" value="ECO:0007669"/>
    <property type="project" value="TreeGrafter"/>
</dbReference>
<keyword evidence="1" id="KW-0472">Membrane</keyword>
<keyword evidence="1" id="KW-0812">Transmembrane</keyword>
<gene>
    <name evidence="3" type="ORF">METZ01_LOCUS70876</name>
</gene>
<proteinExistence type="predicted"/>
<feature type="transmembrane region" description="Helical" evidence="1">
    <location>
        <begin position="266"/>
        <end position="286"/>
    </location>
</feature>
<name>A0A381TPL9_9ZZZZ</name>
<dbReference type="AlphaFoldDB" id="A0A381TPL9"/>
<feature type="transmembrane region" description="Helical" evidence="1">
    <location>
        <begin position="330"/>
        <end position="356"/>
    </location>
</feature>
<protein>
    <recommendedName>
        <fullName evidence="2">Phospholipid/glycerol acyltransferase domain-containing protein</fullName>
    </recommendedName>
</protein>
<dbReference type="PANTHER" id="PTHR31605:SF0">
    <property type="entry name" value="GLYCEROL-3-PHOSPHATE O-ACYLTRANSFERASE 1"/>
    <property type="match status" value="1"/>
</dbReference>
<dbReference type="InterPro" id="IPR052744">
    <property type="entry name" value="GPAT/DAPAT"/>
</dbReference>
<feature type="transmembrane region" description="Helical" evidence="1">
    <location>
        <begin position="306"/>
        <end position="324"/>
    </location>
</feature>
<dbReference type="PANTHER" id="PTHR31605">
    <property type="entry name" value="GLYCEROL-3-PHOSPHATE O-ACYLTRANSFERASE 1"/>
    <property type="match status" value="1"/>
</dbReference>
<dbReference type="SMART" id="SM00563">
    <property type="entry name" value="PlsC"/>
    <property type="match status" value="1"/>
</dbReference>
<evidence type="ECO:0000259" key="2">
    <source>
        <dbReference type="SMART" id="SM00563"/>
    </source>
</evidence>
<dbReference type="SUPFAM" id="SSF69593">
    <property type="entry name" value="Glycerol-3-phosphate (1)-acyltransferase"/>
    <property type="match status" value="1"/>
</dbReference>
<dbReference type="EMBL" id="UINC01004951">
    <property type="protein sequence ID" value="SVA18022.1"/>
    <property type="molecule type" value="Genomic_DNA"/>
</dbReference>
<sequence length="407" mass="47255">MMDPLVLGISCKRDLHYFAKSTLFSNRIKRFFLTRLKLIPVYRKQDNPDGMLKNKDTFEKGYDILKNKGAFLIFPEGVSTGDRILEKIKTGAARIGFGAETKNNFQLGVKIVPVGLSYSDAIKFRSDVFVRFGKPIVLRGCRESFMADEKQTINNVTDEIEIALNKLTTNVSELEIADLVECLELIYKKELILEMGLELESKQDDFSVTRGLINAVEWYQGKYPQKVNHFRLMVARYMDRLDRLNIHESFLGPGGRELTLLNRLKALGFLVLGFPIFLWGLLHNYLPYKFPRWITGKMKTFKSQIAPVKMLAGIPVFILYYMIILSCVQWYFGVTAITVLWGLSIIPSGNFVLTYLDGFNDYRQHLRFMSLFYKKRGLIFELIKERLRILDFINKAKEQYFRENSEK</sequence>
<evidence type="ECO:0000313" key="3">
    <source>
        <dbReference type="EMBL" id="SVA18022.1"/>
    </source>
</evidence>